<dbReference type="AlphaFoldDB" id="A0A0M4DBK7"/>
<dbReference type="InterPro" id="IPR016181">
    <property type="entry name" value="Acyl_CoA_acyltransferase"/>
</dbReference>
<dbReference type="GO" id="GO:0016747">
    <property type="term" value="F:acyltransferase activity, transferring groups other than amino-acyl groups"/>
    <property type="evidence" value="ECO:0007669"/>
    <property type="project" value="InterPro"/>
</dbReference>
<dbReference type="Gene3D" id="3.40.630.30">
    <property type="match status" value="1"/>
</dbReference>
<dbReference type="EMBL" id="CP011340">
    <property type="protein sequence ID" value="ALC22184.1"/>
    <property type="molecule type" value="Genomic_DNA"/>
</dbReference>
<dbReference type="GeneID" id="97235093"/>
<dbReference type="OrthoDB" id="4774939at2"/>
<keyword evidence="1 3" id="KW-0808">Transferase</keyword>
<dbReference type="STRING" id="38300.SPRI_3878"/>
<protein>
    <submittedName>
        <fullName evidence="3">GCN5 family acetyltransferase</fullName>
    </submittedName>
</protein>
<dbReference type="PANTHER" id="PTHR43877">
    <property type="entry name" value="AMINOALKYLPHOSPHONATE N-ACETYLTRANSFERASE-RELATED-RELATED"/>
    <property type="match status" value="1"/>
</dbReference>
<name>A0A0M4DBK7_STRPR</name>
<accession>A0A0M4DBK7</accession>
<dbReference type="SUPFAM" id="SSF55729">
    <property type="entry name" value="Acyl-CoA N-acyltransferases (Nat)"/>
    <property type="match status" value="1"/>
</dbReference>
<dbReference type="PATRIC" id="fig|38300.4.peg.4071"/>
<evidence type="ECO:0000256" key="2">
    <source>
        <dbReference type="ARBA" id="ARBA00023315"/>
    </source>
</evidence>
<evidence type="ECO:0000313" key="4">
    <source>
        <dbReference type="Proteomes" id="UP000060513"/>
    </source>
</evidence>
<keyword evidence="2" id="KW-0012">Acyltransferase</keyword>
<dbReference type="Proteomes" id="UP000060513">
    <property type="component" value="Chromosome"/>
</dbReference>
<dbReference type="CDD" id="cd04301">
    <property type="entry name" value="NAT_SF"/>
    <property type="match status" value="1"/>
</dbReference>
<gene>
    <name evidence="3" type="ORF">SPRI_3878</name>
</gene>
<proteinExistence type="predicted"/>
<evidence type="ECO:0000256" key="1">
    <source>
        <dbReference type="ARBA" id="ARBA00022679"/>
    </source>
</evidence>
<dbReference type="PANTHER" id="PTHR43877:SF1">
    <property type="entry name" value="ACETYLTRANSFERASE"/>
    <property type="match status" value="1"/>
</dbReference>
<sequence length="168" mass="18244">MDAQKVTLRKMTPSEYDAATEHREAETARELGKFMPGELARERAHQGTARFLPDGLDTTGHHLVAVENGSGEVVGNAWIGPDPRQAAGTASSAWLYDINVFPTFRRRGYGSAVLSAAEELVAREGWTSLGLNVSGDNEAAIALYHRNGYDVESMSLRKSVQQAPDINS</sequence>
<dbReference type="InterPro" id="IPR000182">
    <property type="entry name" value="GNAT_dom"/>
</dbReference>
<dbReference type="RefSeq" id="WP_037774246.1">
    <property type="nucleotide sequence ID" value="NZ_CP011340.1"/>
</dbReference>
<dbReference type="InterPro" id="IPR050832">
    <property type="entry name" value="Bact_Acetyltransf"/>
</dbReference>
<dbReference type="KEGG" id="spri:SPRI_3878"/>
<evidence type="ECO:0000313" key="3">
    <source>
        <dbReference type="EMBL" id="ALC22184.1"/>
    </source>
</evidence>
<dbReference type="PROSITE" id="PS51186">
    <property type="entry name" value="GNAT"/>
    <property type="match status" value="1"/>
</dbReference>
<reference evidence="3 4" key="1">
    <citation type="submission" date="2015-08" db="EMBL/GenBank/DDBJ databases">
        <title>Genome sequence of the pristinamycin over-producing bacterium Streptomyces pristinaespiralis HCCB10218.</title>
        <authorList>
            <person name="Tian J."/>
            <person name="Yang J."/>
            <person name="Li L."/>
            <person name="Ruan L."/>
            <person name="Wei W."/>
            <person name="Zheng G."/>
            <person name="Wei Z."/>
            <person name="Yang S."/>
            <person name="Ge M."/>
            <person name="Jiang W."/>
            <person name="Lu Y."/>
        </authorList>
    </citation>
    <scope>NUCLEOTIDE SEQUENCE [LARGE SCALE GENOMIC DNA]</scope>
    <source>
        <strain evidence="3 4">HCCB 10218</strain>
    </source>
</reference>
<dbReference type="Pfam" id="PF00583">
    <property type="entry name" value="Acetyltransf_1"/>
    <property type="match status" value="1"/>
</dbReference>
<organism evidence="3">
    <name type="scientific">Streptomyces pristinaespiralis</name>
    <dbReference type="NCBI Taxonomy" id="38300"/>
    <lineage>
        <taxon>Bacteria</taxon>
        <taxon>Bacillati</taxon>
        <taxon>Actinomycetota</taxon>
        <taxon>Actinomycetes</taxon>
        <taxon>Kitasatosporales</taxon>
        <taxon>Streptomycetaceae</taxon>
        <taxon>Streptomyces</taxon>
    </lineage>
</organism>